<organism evidence="1 2">
    <name type="scientific">Catenulispora pinistramenti</name>
    <dbReference type="NCBI Taxonomy" id="2705254"/>
    <lineage>
        <taxon>Bacteria</taxon>
        <taxon>Bacillati</taxon>
        <taxon>Actinomycetota</taxon>
        <taxon>Actinomycetes</taxon>
        <taxon>Catenulisporales</taxon>
        <taxon>Catenulisporaceae</taxon>
        <taxon>Catenulispora</taxon>
    </lineage>
</organism>
<dbReference type="Gene3D" id="2.60.120.260">
    <property type="entry name" value="Galactose-binding domain-like"/>
    <property type="match status" value="1"/>
</dbReference>
<accession>A0ABS5KQU5</accession>
<keyword evidence="2" id="KW-1185">Reference proteome</keyword>
<evidence type="ECO:0000313" key="2">
    <source>
        <dbReference type="Proteomes" id="UP000730482"/>
    </source>
</evidence>
<evidence type="ECO:0000313" key="1">
    <source>
        <dbReference type="EMBL" id="MBS2548379.1"/>
    </source>
</evidence>
<comment type="caution">
    <text evidence="1">The sequence shown here is derived from an EMBL/GenBank/DDBJ whole genome shotgun (WGS) entry which is preliminary data.</text>
</comment>
<dbReference type="EMBL" id="JAAFYZ010000047">
    <property type="protein sequence ID" value="MBS2548379.1"/>
    <property type="molecule type" value="Genomic_DNA"/>
</dbReference>
<sequence>MSQNPSWPRLQALWSPGGHIGYGPSAASYELLPWLDITSRLIGSWNIARGRQYELDQFTAGTWSGVLDNRDGLFDPGNTGSAVAGQVTPYQPFRIRAQWPPSTNLLTIDQATGGEGTPLAAGTVGTTFGLTGLYGQPTVFASASAWQGTQVWQVQVPAGVTAGNSVAKVGPLPIAVGAGLPYAFSVRIRSVTAGANTAVVPYVRWQNAAGNMISTITAPSVSLTGSATAGWTPVGIAGTAPSGAAGVFIGLTLEAAPATAWTFQMDGVQFEQNSGATTFQLPGTWFNLFTGGVERYPQTWRQQGTLGQVQATAVDALALLSQSKLTDPFTAAAFRTPGAPLPTFAYMLDDQAGGVFLDATGQRDPAQVAIGIEGAGAVTAGVTRTAAVPAGNFACPVGTTVVNIASTAPTGVGDYDLPRNMSYIQLPPSRAGLLGPGTGGQGFTRMIAFRVLAAPKAQSAIWLASWKGPQTTAVGLWVNPDLSVSAVYQGPNNQGAAGIHYLGQAGIGNWHLAYIGLTADGTSCSSGFDSIQYGTAVTPAFVPPTGGYGQDLIGAANYNDVEYNLSGDVALAIEWAGAIDSDQWNAIYAAWRTGWAGDSADQRFGKILSAAAWMGPASVDSDTASLMAATDLVDTDAASALQAVTDTEGGTMYCDAAGTVVLEPRSQRWNPPPSPVVFGENTAAGEWPYEDQPGFDYDPTLVTNLAEITQASTNIIFTGQDFASQMANGVRDRQVTSQSTNAQECQDQANFLVNRYKTSHTRVAALTVNPSANPAMWPAVLGLDLGSRVKAVRRPPAPAVPVAVDGFVENIAWSVDTTGEAKLTLQISPADPNPYGQFDYSTFDHFVFGY</sequence>
<gene>
    <name evidence="1" type="ORF">KGQ19_16050</name>
</gene>
<reference evidence="1 2" key="1">
    <citation type="submission" date="2020-02" db="EMBL/GenBank/DDBJ databases">
        <title>Acidophilic actinobacteria isolated from forest soil.</title>
        <authorList>
            <person name="Golinska P."/>
        </authorList>
    </citation>
    <scope>NUCLEOTIDE SEQUENCE [LARGE SCALE GENOMIC DNA]</scope>
    <source>
        <strain evidence="1 2">NL8</strain>
    </source>
</reference>
<name>A0ABS5KQU5_9ACTN</name>
<dbReference type="RefSeq" id="WP_212009966.1">
    <property type="nucleotide sequence ID" value="NZ_JAAFYZ010000047.1"/>
</dbReference>
<evidence type="ECO:0008006" key="3">
    <source>
        <dbReference type="Google" id="ProtNLM"/>
    </source>
</evidence>
<dbReference type="Proteomes" id="UP000730482">
    <property type="component" value="Unassembled WGS sequence"/>
</dbReference>
<proteinExistence type="predicted"/>
<protein>
    <recommendedName>
        <fullName evidence="3">Minor tail protein</fullName>
    </recommendedName>
</protein>